<accession>A0AAV8NYW5</accession>
<sequence>MITHRGRRREGESYRSPPRALTLVGRRRRPAPTTSSSLIPSAVKPGESSRGAGNVRRFPVGPRARRTMAPEIVVSPSSRAHSLPTRRFRA</sequence>
<feature type="region of interest" description="Disordered" evidence="1">
    <location>
        <begin position="1"/>
        <end position="90"/>
    </location>
</feature>
<proteinExistence type="predicted"/>
<dbReference type="Proteomes" id="UP001222027">
    <property type="component" value="Unassembled WGS sequence"/>
</dbReference>
<evidence type="ECO:0000313" key="2">
    <source>
        <dbReference type="EMBL" id="KAJ8457931.1"/>
    </source>
</evidence>
<evidence type="ECO:0000256" key="1">
    <source>
        <dbReference type="SAM" id="MobiDB-lite"/>
    </source>
</evidence>
<reference evidence="2 3" key="1">
    <citation type="submission" date="2022-12" db="EMBL/GenBank/DDBJ databases">
        <title>Chromosome-scale assembly of the Ensete ventricosum genome.</title>
        <authorList>
            <person name="Dussert Y."/>
            <person name="Stocks J."/>
            <person name="Wendawek A."/>
            <person name="Woldeyes F."/>
            <person name="Nichols R.A."/>
            <person name="Borrell J.S."/>
        </authorList>
    </citation>
    <scope>NUCLEOTIDE SEQUENCE [LARGE SCALE GENOMIC DNA]</scope>
    <source>
        <strain evidence="3">cv. Maze</strain>
        <tissue evidence="2">Seeds</tissue>
    </source>
</reference>
<name>A0AAV8NYW5_ENSVE</name>
<keyword evidence="3" id="KW-1185">Reference proteome</keyword>
<comment type="caution">
    <text evidence="2">The sequence shown here is derived from an EMBL/GenBank/DDBJ whole genome shotgun (WGS) entry which is preliminary data.</text>
</comment>
<protein>
    <submittedName>
        <fullName evidence="2">Uncharacterized protein</fullName>
    </submittedName>
</protein>
<organism evidence="2 3">
    <name type="scientific">Ensete ventricosum</name>
    <name type="common">Abyssinian banana</name>
    <name type="synonym">Musa ensete</name>
    <dbReference type="NCBI Taxonomy" id="4639"/>
    <lineage>
        <taxon>Eukaryota</taxon>
        <taxon>Viridiplantae</taxon>
        <taxon>Streptophyta</taxon>
        <taxon>Embryophyta</taxon>
        <taxon>Tracheophyta</taxon>
        <taxon>Spermatophyta</taxon>
        <taxon>Magnoliopsida</taxon>
        <taxon>Liliopsida</taxon>
        <taxon>Zingiberales</taxon>
        <taxon>Musaceae</taxon>
        <taxon>Ensete</taxon>
    </lineage>
</organism>
<dbReference type="AlphaFoldDB" id="A0AAV8NYW5"/>
<evidence type="ECO:0000313" key="3">
    <source>
        <dbReference type="Proteomes" id="UP001222027"/>
    </source>
</evidence>
<gene>
    <name evidence="2" type="ORF">OPV22_030857</name>
</gene>
<dbReference type="EMBL" id="JAQQAF010000009">
    <property type="protein sequence ID" value="KAJ8457931.1"/>
    <property type="molecule type" value="Genomic_DNA"/>
</dbReference>